<reference evidence="2" key="1">
    <citation type="submission" date="2024-05" db="EMBL/GenBank/DDBJ databases">
        <title>Metabacillus sp. nov., isolated from the rhizosphere soil of tomato plants.</title>
        <authorList>
            <person name="Ma R."/>
        </authorList>
    </citation>
    <scope>NUCLEOTIDE SEQUENCE</scope>
    <source>
        <strain evidence="2">DBTR6</strain>
    </source>
</reference>
<organism evidence="2 3">
    <name type="scientific">Metabacillus rhizolycopersici</name>
    <dbReference type="NCBI Taxonomy" id="2875709"/>
    <lineage>
        <taxon>Bacteria</taxon>
        <taxon>Bacillati</taxon>
        <taxon>Bacillota</taxon>
        <taxon>Bacilli</taxon>
        <taxon>Bacillales</taxon>
        <taxon>Bacillaceae</taxon>
        <taxon>Metabacillus</taxon>
    </lineage>
</organism>
<dbReference type="InterPro" id="IPR029058">
    <property type="entry name" value="AB_hydrolase_fold"/>
</dbReference>
<dbReference type="Pfam" id="PF12146">
    <property type="entry name" value="Hydrolase_4"/>
    <property type="match status" value="1"/>
</dbReference>
<dbReference type="Gene3D" id="3.40.50.1820">
    <property type="entry name" value="alpha/beta hydrolase"/>
    <property type="match status" value="1"/>
</dbReference>
<dbReference type="PANTHER" id="PTHR11614">
    <property type="entry name" value="PHOSPHOLIPASE-RELATED"/>
    <property type="match status" value="1"/>
</dbReference>
<sequence length="246" mass="27918">MKVVAPKPFTYGGGEKAVLLLHGFTGSTADVKLLGKYLQQRGYTCHAPLYKGHGMEPNKLIQTDPDDWWQDVVGGYQFLKAEGFEEIAVAGISLGGVFTLKVGMDLPVKGIVSMCAPNKAKNSDDLYMRVRNYARLYKKFEGKDDEQISSELKELEQLPMPFLENLRQLIVDVGRKLDFITSPILVLQGCLDDPLYKESAQLIYHHVNTEEKRIKWYEQSGHIITLGKERETVYEDIVNFLDSLNW</sequence>
<dbReference type="SUPFAM" id="SSF53474">
    <property type="entry name" value="alpha/beta-Hydrolases"/>
    <property type="match status" value="1"/>
</dbReference>
<dbReference type="EMBL" id="JAIQUM010000013">
    <property type="protein sequence ID" value="MBZ5750266.1"/>
    <property type="molecule type" value="Genomic_DNA"/>
</dbReference>
<dbReference type="Proteomes" id="UP001165287">
    <property type="component" value="Unassembled WGS sequence"/>
</dbReference>
<keyword evidence="2" id="KW-0378">Hydrolase</keyword>
<proteinExistence type="predicted"/>
<name>A0ABS7UQ33_9BACI</name>
<gene>
    <name evidence="2" type="ORF">K9V48_08400</name>
</gene>
<accession>A0ABS7UQ33</accession>
<feature type="domain" description="Serine aminopeptidase S33" evidence="1">
    <location>
        <begin position="16"/>
        <end position="225"/>
    </location>
</feature>
<evidence type="ECO:0000313" key="3">
    <source>
        <dbReference type="Proteomes" id="UP001165287"/>
    </source>
</evidence>
<comment type="caution">
    <text evidence="2">The sequence shown here is derived from an EMBL/GenBank/DDBJ whole genome shotgun (WGS) entry which is preliminary data.</text>
</comment>
<dbReference type="InterPro" id="IPR012354">
    <property type="entry name" value="Esterase_lipase"/>
</dbReference>
<protein>
    <submittedName>
        <fullName evidence="2">Alpha/beta fold hydrolase</fullName>
    </submittedName>
</protein>
<evidence type="ECO:0000259" key="1">
    <source>
        <dbReference type="Pfam" id="PF12146"/>
    </source>
</evidence>
<dbReference type="InterPro" id="IPR051044">
    <property type="entry name" value="MAG_DAG_Lipase"/>
</dbReference>
<dbReference type="RefSeq" id="WP_224138315.1">
    <property type="nucleotide sequence ID" value="NZ_JAIQUM010000013.1"/>
</dbReference>
<keyword evidence="3" id="KW-1185">Reference proteome</keyword>
<dbReference type="PIRSF" id="PIRSF017388">
    <property type="entry name" value="Esterase_lipase"/>
    <property type="match status" value="1"/>
</dbReference>
<dbReference type="GO" id="GO:0016787">
    <property type="term" value="F:hydrolase activity"/>
    <property type="evidence" value="ECO:0007669"/>
    <property type="project" value="UniProtKB-KW"/>
</dbReference>
<evidence type="ECO:0000313" key="2">
    <source>
        <dbReference type="EMBL" id="MBZ5750266.1"/>
    </source>
</evidence>
<dbReference type="InterPro" id="IPR022742">
    <property type="entry name" value="Hydrolase_4"/>
</dbReference>